<dbReference type="EMBL" id="SOYY01000010">
    <property type="protein sequence ID" value="KAA0715970.1"/>
    <property type="molecule type" value="Genomic_DNA"/>
</dbReference>
<feature type="compositionally biased region" description="Basic and acidic residues" evidence="1">
    <location>
        <begin position="193"/>
        <end position="206"/>
    </location>
</feature>
<reference evidence="2 3" key="1">
    <citation type="journal article" date="2019" name="Mol. Ecol. Resour.">
        <title>Chromosome-level genome assembly of Triplophysa tibetana, a fish adapted to the harsh high-altitude environment of the Tibetan Plateau.</title>
        <authorList>
            <person name="Yang X."/>
            <person name="Liu H."/>
            <person name="Ma Z."/>
            <person name="Zou Y."/>
            <person name="Zou M."/>
            <person name="Mao Y."/>
            <person name="Li X."/>
            <person name="Wang H."/>
            <person name="Chen T."/>
            <person name="Wang W."/>
            <person name="Yang R."/>
        </authorList>
    </citation>
    <scope>NUCLEOTIDE SEQUENCE [LARGE SCALE GENOMIC DNA]</scope>
    <source>
        <strain evidence="2">TTIB1903HZAU</strain>
        <tissue evidence="2">Muscle</tissue>
    </source>
</reference>
<dbReference type="PANTHER" id="PTHR17117">
    <property type="entry name" value="NADH-UBIQUINONE OXIDOREDUCTASE"/>
    <property type="match status" value="1"/>
</dbReference>
<dbReference type="AlphaFoldDB" id="A0A5A9P247"/>
<dbReference type="Proteomes" id="UP000324632">
    <property type="component" value="Chromosome 10"/>
</dbReference>
<accession>A0A5A9P247</accession>
<keyword evidence="2" id="KW-0830">Ubiquinone</keyword>
<dbReference type="GO" id="GO:0042775">
    <property type="term" value="P:mitochondrial ATP synthesis coupled electron transport"/>
    <property type="evidence" value="ECO:0007669"/>
    <property type="project" value="TreeGrafter"/>
</dbReference>
<dbReference type="Pfam" id="PF15880">
    <property type="entry name" value="NDUFV3"/>
    <property type="match status" value="1"/>
</dbReference>
<dbReference type="InterPro" id="IPR026193">
    <property type="entry name" value="NDUFV3"/>
</dbReference>
<proteinExistence type="predicted"/>
<evidence type="ECO:0000256" key="1">
    <source>
        <dbReference type="SAM" id="MobiDB-lite"/>
    </source>
</evidence>
<evidence type="ECO:0000313" key="3">
    <source>
        <dbReference type="Proteomes" id="UP000324632"/>
    </source>
</evidence>
<name>A0A5A9P247_9TELE</name>
<feature type="region of interest" description="Disordered" evidence="1">
    <location>
        <begin position="420"/>
        <end position="457"/>
    </location>
</feature>
<keyword evidence="3" id="KW-1185">Reference proteome</keyword>
<dbReference type="OrthoDB" id="6161911at2759"/>
<feature type="region of interest" description="Disordered" evidence="1">
    <location>
        <begin position="303"/>
        <end position="337"/>
    </location>
</feature>
<feature type="compositionally biased region" description="Polar residues" evidence="1">
    <location>
        <begin position="254"/>
        <end position="263"/>
    </location>
</feature>
<feature type="compositionally biased region" description="Polar residues" evidence="1">
    <location>
        <begin position="223"/>
        <end position="234"/>
    </location>
</feature>
<evidence type="ECO:0000313" key="2">
    <source>
        <dbReference type="EMBL" id="KAA0715970.1"/>
    </source>
</evidence>
<protein>
    <submittedName>
        <fullName evidence="2">NADH dehydrogenase [ubiquinone] flavoprotein 3, mitochondrial</fullName>
    </submittedName>
</protein>
<sequence>MATSMLRLGRLGSPKCLLREIWGTQKKTPFVAPLCTKADAPPKTAKKAKATTKTKEADERASLLAYKPAVAFPFKLSATGFLPKDIALDESDSTAKVAITETMVATSDTTEQHLLTSQSVTEAKEHFTKETEAAESISTGIVEITEGHPAYKVSAISNGSKASDVKAEVQQDQEDTSSSSSSSSDSESDSDDEKPNTETVVKSEDKAAEEDLTSKRVHVAENNVESGSVISPSASLEEESKKYAQAKVKPEGVPSTSTDTVGSGETLIDPAPVISSSMMEEIPEVSAQSINVSPDEMVDSAAEIRTAPTENIVESESETKAKVAEEEEQQPASVNTSPKVIPEVTVQCSLQEVANITVESRVAAKASGEDVSESVKDIVAKHERKAASEMVAKDITATDVETAFSEDLKDPAPVAADAVATQSLAETEAKEAPEEQAVEKTAEPEPEPFDNTTYKNLQHHDYNMYTFADMDVEMAKHRLSQPSTGRPSPMH</sequence>
<feature type="compositionally biased region" description="Basic and acidic residues" evidence="1">
    <location>
        <begin position="427"/>
        <end position="443"/>
    </location>
</feature>
<feature type="region of interest" description="Disordered" evidence="1">
    <location>
        <begin position="159"/>
        <end position="269"/>
    </location>
</feature>
<dbReference type="PANTHER" id="PTHR17117:SF3">
    <property type="entry name" value="NADH DEHYDROGENASE [UBIQUINONE] FLAVOPROTEIN 3, MITOCHONDRIAL"/>
    <property type="match status" value="1"/>
</dbReference>
<dbReference type="GO" id="GO:0005739">
    <property type="term" value="C:mitochondrion"/>
    <property type="evidence" value="ECO:0007669"/>
    <property type="project" value="InterPro"/>
</dbReference>
<feature type="compositionally biased region" description="Low complexity" evidence="1">
    <location>
        <begin position="176"/>
        <end position="185"/>
    </location>
</feature>
<organism evidence="2 3">
    <name type="scientific">Triplophysa tibetana</name>
    <dbReference type="NCBI Taxonomy" id="1572043"/>
    <lineage>
        <taxon>Eukaryota</taxon>
        <taxon>Metazoa</taxon>
        <taxon>Chordata</taxon>
        <taxon>Craniata</taxon>
        <taxon>Vertebrata</taxon>
        <taxon>Euteleostomi</taxon>
        <taxon>Actinopterygii</taxon>
        <taxon>Neopterygii</taxon>
        <taxon>Teleostei</taxon>
        <taxon>Ostariophysi</taxon>
        <taxon>Cypriniformes</taxon>
        <taxon>Nemacheilidae</taxon>
        <taxon>Triplophysa</taxon>
    </lineage>
</organism>
<comment type="caution">
    <text evidence="2">The sequence shown here is derived from an EMBL/GenBank/DDBJ whole genome shotgun (WGS) entry which is preliminary data.</text>
</comment>
<dbReference type="GO" id="GO:0045271">
    <property type="term" value="C:respiratory chain complex I"/>
    <property type="evidence" value="ECO:0007669"/>
    <property type="project" value="InterPro"/>
</dbReference>
<gene>
    <name evidence="2" type="ORF">E1301_Tti016134</name>
</gene>